<reference evidence="1" key="1">
    <citation type="submission" date="2020-05" db="EMBL/GenBank/DDBJ databases">
        <title>Large-scale comparative analyses of tick genomes elucidate their genetic diversity and vector capacities.</title>
        <authorList>
            <person name="Jia N."/>
            <person name="Wang J."/>
            <person name="Shi W."/>
            <person name="Du L."/>
            <person name="Sun Y."/>
            <person name="Zhan W."/>
            <person name="Jiang J."/>
            <person name="Wang Q."/>
            <person name="Zhang B."/>
            <person name="Ji P."/>
            <person name="Sakyi L.B."/>
            <person name="Cui X."/>
            <person name="Yuan T."/>
            <person name="Jiang B."/>
            <person name="Yang W."/>
            <person name="Lam T.T.-Y."/>
            <person name="Chang Q."/>
            <person name="Ding S."/>
            <person name="Wang X."/>
            <person name="Zhu J."/>
            <person name="Ruan X."/>
            <person name="Zhao L."/>
            <person name="Wei J."/>
            <person name="Que T."/>
            <person name="Du C."/>
            <person name="Cheng J."/>
            <person name="Dai P."/>
            <person name="Han X."/>
            <person name="Huang E."/>
            <person name="Gao Y."/>
            <person name="Liu J."/>
            <person name="Shao H."/>
            <person name="Ye R."/>
            <person name="Li L."/>
            <person name="Wei W."/>
            <person name="Wang X."/>
            <person name="Wang C."/>
            <person name="Yang T."/>
            <person name="Huo Q."/>
            <person name="Li W."/>
            <person name="Guo W."/>
            <person name="Chen H."/>
            <person name="Zhou L."/>
            <person name="Ni X."/>
            <person name="Tian J."/>
            <person name="Zhou Y."/>
            <person name="Sheng Y."/>
            <person name="Liu T."/>
            <person name="Pan Y."/>
            <person name="Xia L."/>
            <person name="Li J."/>
            <person name="Zhao F."/>
            <person name="Cao W."/>
        </authorList>
    </citation>
    <scope>NUCLEOTIDE SEQUENCE</scope>
    <source>
        <strain evidence="1">Hyas-2018</strain>
    </source>
</reference>
<protein>
    <submittedName>
        <fullName evidence="1">Uncharacterized protein</fullName>
    </submittedName>
</protein>
<organism evidence="1 2">
    <name type="scientific">Hyalomma asiaticum</name>
    <name type="common">Tick</name>
    <dbReference type="NCBI Taxonomy" id="266040"/>
    <lineage>
        <taxon>Eukaryota</taxon>
        <taxon>Metazoa</taxon>
        <taxon>Ecdysozoa</taxon>
        <taxon>Arthropoda</taxon>
        <taxon>Chelicerata</taxon>
        <taxon>Arachnida</taxon>
        <taxon>Acari</taxon>
        <taxon>Parasitiformes</taxon>
        <taxon>Ixodida</taxon>
        <taxon>Ixodoidea</taxon>
        <taxon>Ixodidae</taxon>
        <taxon>Hyalomminae</taxon>
        <taxon>Hyalomma</taxon>
    </lineage>
</organism>
<accession>A0ACB7RZU3</accession>
<name>A0ACB7RZU3_HYAAI</name>
<dbReference type="Proteomes" id="UP000821845">
    <property type="component" value="Chromosome 6"/>
</dbReference>
<gene>
    <name evidence="1" type="ORF">HPB50_009789</name>
</gene>
<sequence>MASSCNNVIEDRVKRCANRENPTFEPSLERTDDADPSGGSHLKKREQHSCRNLPGLPPSKAYGADLATDSSPSENDDETDTVAPHASECDMESAQGTVRRVASQELANRAGATRHPCARLLDDLSPTGVQPWNSLRATASFRTPIL</sequence>
<evidence type="ECO:0000313" key="1">
    <source>
        <dbReference type="EMBL" id="KAH6927900.1"/>
    </source>
</evidence>
<dbReference type="EMBL" id="CM023486">
    <property type="protein sequence ID" value="KAH6927900.1"/>
    <property type="molecule type" value="Genomic_DNA"/>
</dbReference>
<evidence type="ECO:0000313" key="2">
    <source>
        <dbReference type="Proteomes" id="UP000821845"/>
    </source>
</evidence>
<keyword evidence="2" id="KW-1185">Reference proteome</keyword>
<proteinExistence type="predicted"/>
<comment type="caution">
    <text evidence="1">The sequence shown here is derived from an EMBL/GenBank/DDBJ whole genome shotgun (WGS) entry which is preliminary data.</text>
</comment>